<protein>
    <submittedName>
        <fullName evidence="2">Uncharacterized protein</fullName>
    </submittedName>
</protein>
<comment type="caution">
    <text evidence="2">The sequence shown here is derived from an EMBL/GenBank/DDBJ whole genome shotgun (WGS) entry which is preliminary data.</text>
</comment>
<sequence length="1309" mass="143144">MAKKRTAVKVEQPEAPAAKSARAVNDDEDDPDSWAMVVQDVEWGALDAAGKPVPSAGCFHCMNADASVNPKRGWESSCEQFQSDPKFAATMLKASKVHAGEAEPERAPPTAVDTLKSNGYTVYQDLAILTEAEVMKHFKLPPSAFKHEKCQCILSMEDGSQSETVFLLSGQGMPTSIWDAVRKLRIWRTIQVRLCEHVMQPDQQLVQVQGTNTYELFRQSEQASRPEPMVKRASASTWDALMAESQKIIHERESKDSVGAPDGGDVDTPPPPAPVRSAPSIALGSVAGAVPEEMPNKRRRKKQAPNTSVAGAKGGKGGSGGRAPSTGRVSSVANAGSDLTDEKLEGLDDCLKRCASRLNYVPDCFSKLTVAACFGAERLGRSIDAAKKILSSMSASKATVLLENRVAACEAAQLLSLPAESLRKKTKPQEREQQVAEAVAHLVVAEDEGLTWPIPVQINLLGLRIEAMMRELASGSQQDPTELCEKLCRALLPLQSAVTDASSGFEPDSPMAFHVLCDIRDNKDEALRLGEGDEVEIKEAAEGEEHQLMESLMDGFGCDDFISMIQDPKKHKVALEQLCRSFLTLWRSEGVKDLIEAESTAIKEGLTRIAAVTKAFLVLLCPEFGVLGTTVADLATLVNYRGSHDFEQSMKLILTTSKALSSMTDGVLKTASSTLQMGSRPGAHVAAITEAEAAGHSLPKVLKAAIEDMPELKANLREGATDILQESVVKILLTKSSGIIKAKSLDELGPLEDFVDVCLEGLAFFQGVTGCLDLLGRLKRWAEKHAAERNQKKLEGYLASLAAASEADQFPDAPGHQVELDTVRTMLASIPENAESTQDLQRAMPLIFKTLRLRVTMQKLGIKDIETVELAVKKAGTHGFSNFVCSQLDVCKKWHTFDTKMRELLDLGSDATSRLQGDSTGMILEHCWKALQAFQKSMQQAQEAEAALRSLVDEHDNKSTPAMLLLHSLIEHFRGLTFAAVDDCVKLRATQHITALNSAVEAFREASMDHHKPPEHEKSWKAKLTADSTIEQIKLVAAATLGTLKGGVVKAKIDDLGKATGAAKKFLETFKRFGNGREIEALCDVTRNAKKELDMGTVMTLEALLHHALTTRTAGTAQNIVRSQLAEMTTRAITEDKILPGADSSNQLPVLWYACVYLREIRKHQASVDNYFSRIFEEPLETRMSLARWGALPLHLRSNMPEAMTFYEDAGNATYLMFLKSVVPHIAEPFNLKTAGDGVEAMLGWHIKHNGKLPLTGRVAVFCNLIRIFRRLWNVCPYSSQEVRGRVFCFRDVAIMFNAPADVIEECSL</sequence>
<feature type="region of interest" description="Disordered" evidence="1">
    <location>
        <begin position="252"/>
        <end position="334"/>
    </location>
</feature>
<evidence type="ECO:0000313" key="2">
    <source>
        <dbReference type="EMBL" id="OLP94311.1"/>
    </source>
</evidence>
<evidence type="ECO:0000256" key="1">
    <source>
        <dbReference type="SAM" id="MobiDB-lite"/>
    </source>
</evidence>
<feature type="compositionally biased region" description="Gly residues" evidence="1">
    <location>
        <begin position="312"/>
        <end position="321"/>
    </location>
</feature>
<proteinExistence type="predicted"/>
<dbReference type="OrthoDB" id="421576at2759"/>
<accession>A0A1Q9DGJ8</accession>
<organism evidence="2 3">
    <name type="scientific">Symbiodinium microadriaticum</name>
    <name type="common">Dinoflagellate</name>
    <name type="synonym">Zooxanthella microadriatica</name>
    <dbReference type="NCBI Taxonomy" id="2951"/>
    <lineage>
        <taxon>Eukaryota</taxon>
        <taxon>Sar</taxon>
        <taxon>Alveolata</taxon>
        <taxon>Dinophyceae</taxon>
        <taxon>Suessiales</taxon>
        <taxon>Symbiodiniaceae</taxon>
        <taxon>Symbiodinium</taxon>
    </lineage>
</organism>
<dbReference type="EMBL" id="LSRX01000548">
    <property type="protein sequence ID" value="OLP94311.1"/>
    <property type="molecule type" value="Genomic_DNA"/>
</dbReference>
<gene>
    <name evidence="2" type="ORF">AK812_SmicGene23694</name>
</gene>
<name>A0A1Q9DGJ8_SYMMI</name>
<dbReference type="Proteomes" id="UP000186817">
    <property type="component" value="Unassembled WGS sequence"/>
</dbReference>
<feature type="region of interest" description="Disordered" evidence="1">
    <location>
        <begin position="1"/>
        <end position="32"/>
    </location>
</feature>
<reference evidence="2 3" key="1">
    <citation type="submission" date="2016-02" db="EMBL/GenBank/DDBJ databases">
        <title>Genome analysis of coral dinoflagellate symbionts highlights evolutionary adaptations to a symbiotic lifestyle.</title>
        <authorList>
            <person name="Aranda M."/>
            <person name="Li Y."/>
            <person name="Liew Y.J."/>
            <person name="Baumgarten S."/>
            <person name="Simakov O."/>
            <person name="Wilson M."/>
            <person name="Piel J."/>
            <person name="Ashoor H."/>
            <person name="Bougouffa S."/>
            <person name="Bajic V.B."/>
            <person name="Ryu T."/>
            <person name="Ravasi T."/>
            <person name="Bayer T."/>
            <person name="Micklem G."/>
            <person name="Kim H."/>
            <person name="Bhak J."/>
            <person name="Lajeunesse T.C."/>
            <person name="Voolstra C.R."/>
        </authorList>
    </citation>
    <scope>NUCLEOTIDE SEQUENCE [LARGE SCALE GENOMIC DNA]</scope>
    <source>
        <strain evidence="2 3">CCMP2467</strain>
    </source>
</reference>
<evidence type="ECO:0000313" key="3">
    <source>
        <dbReference type="Proteomes" id="UP000186817"/>
    </source>
</evidence>
<keyword evidence="3" id="KW-1185">Reference proteome</keyword>